<evidence type="ECO:0000313" key="3">
    <source>
        <dbReference type="RefSeq" id="XP_006818981.1"/>
    </source>
</evidence>
<name>A0ABM0MG40_SACKO</name>
<evidence type="ECO:0000259" key="1">
    <source>
        <dbReference type="Pfam" id="PF03068"/>
    </source>
</evidence>
<dbReference type="InterPro" id="IPR013530">
    <property type="entry name" value="PAD_C"/>
</dbReference>
<dbReference type="RefSeq" id="XP_006818981.1">
    <property type="nucleotide sequence ID" value="XM_006818918.1"/>
</dbReference>
<keyword evidence="2" id="KW-1185">Reference proteome</keyword>
<evidence type="ECO:0000313" key="2">
    <source>
        <dbReference type="Proteomes" id="UP000694865"/>
    </source>
</evidence>
<accession>A0ABM0MG40</accession>
<dbReference type="GeneID" id="102800549"/>
<gene>
    <name evidence="3" type="primary">LOC102800549</name>
</gene>
<feature type="domain" description="Protein-arginine deiminase C-terminal" evidence="1">
    <location>
        <begin position="2"/>
        <end position="73"/>
    </location>
</feature>
<reference evidence="3" key="1">
    <citation type="submission" date="2025-08" db="UniProtKB">
        <authorList>
            <consortium name="RefSeq"/>
        </authorList>
    </citation>
    <scope>IDENTIFICATION</scope>
    <source>
        <tissue evidence="3">Testes</tissue>
    </source>
</reference>
<organism evidence="2 3">
    <name type="scientific">Saccoglossus kowalevskii</name>
    <name type="common">Acorn worm</name>
    <dbReference type="NCBI Taxonomy" id="10224"/>
    <lineage>
        <taxon>Eukaryota</taxon>
        <taxon>Metazoa</taxon>
        <taxon>Hemichordata</taxon>
        <taxon>Enteropneusta</taxon>
        <taxon>Harrimaniidae</taxon>
        <taxon>Saccoglossus</taxon>
    </lineage>
</organism>
<protein>
    <submittedName>
        <fullName evidence="3">Uncharacterized protein LOC102800549</fullName>
    </submittedName>
</protein>
<dbReference type="Gene3D" id="3.75.10.10">
    <property type="entry name" value="L-arginine/glycine Amidinotransferase, Chain A"/>
    <property type="match status" value="1"/>
</dbReference>
<dbReference type="SUPFAM" id="SSF55909">
    <property type="entry name" value="Pentein"/>
    <property type="match status" value="1"/>
</dbReference>
<proteinExistence type="predicted"/>
<sequence>MRAVPFFPNMTSMMCLGDNIIIPKPHGPKRKYQTLDRFEKYTSDEFKSNRVTANVQFVDDWQRYFDSRRESRSYRSSLSSHVLVQRRPGSSPAWWEIEMS</sequence>
<dbReference type="Proteomes" id="UP000694865">
    <property type="component" value="Unplaced"/>
</dbReference>
<dbReference type="Pfam" id="PF03068">
    <property type="entry name" value="PAD"/>
    <property type="match status" value="1"/>
</dbReference>